<dbReference type="InterPro" id="IPR001460">
    <property type="entry name" value="PCN-bd_Tpept"/>
</dbReference>
<keyword evidence="3" id="KW-0812">Transmembrane</keyword>
<evidence type="ECO:0000313" key="6">
    <source>
        <dbReference type="Proteomes" id="UP000033115"/>
    </source>
</evidence>
<organism evidence="5 6">
    <name type="scientific">Clostridium scatologenes</name>
    <dbReference type="NCBI Taxonomy" id="1548"/>
    <lineage>
        <taxon>Bacteria</taxon>
        <taxon>Bacillati</taxon>
        <taxon>Bacillota</taxon>
        <taxon>Clostridia</taxon>
        <taxon>Eubacteriales</taxon>
        <taxon>Clostridiaceae</taxon>
        <taxon>Clostridium</taxon>
    </lineage>
</organism>
<dbReference type="InterPro" id="IPR050515">
    <property type="entry name" value="Beta-lactam/transpept"/>
</dbReference>
<dbReference type="Pfam" id="PF00905">
    <property type="entry name" value="Transpeptidase"/>
    <property type="match status" value="1"/>
</dbReference>
<dbReference type="GO" id="GO:0008658">
    <property type="term" value="F:penicillin binding"/>
    <property type="evidence" value="ECO:0007669"/>
    <property type="project" value="InterPro"/>
</dbReference>
<dbReference type="STRING" id="1548.CSCA_2874"/>
<feature type="domain" description="Penicillin-binding protein transpeptidase" evidence="4">
    <location>
        <begin position="254"/>
        <end position="546"/>
    </location>
</feature>
<comment type="subcellular location">
    <subcellularLocation>
        <location evidence="1">Membrane</location>
    </subcellularLocation>
</comment>
<dbReference type="EMBL" id="CP009933">
    <property type="protein sequence ID" value="AKA69999.1"/>
    <property type="molecule type" value="Genomic_DNA"/>
</dbReference>
<accession>A0A0E3K0N0</accession>
<dbReference type="PANTHER" id="PTHR30627">
    <property type="entry name" value="PEPTIDOGLYCAN D,D-TRANSPEPTIDASE"/>
    <property type="match status" value="1"/>
</dbReference>
<dbReference type="Gene3D" id="3.40.710.10">
    <property type="entry name" value="DD-peptidase/beta-lactamase superfamily"/>
    <property type="match status" value="1"/>
</dbReference>
<reference evidence="5 6" key="1">
    <citation type="journal article" date="2015" name="J. Biotechnol.">
        <title>Complete genome sequence of a malodorant-producing acetogen, Clostridium scatologenes ATCC 25775(T).</title>
        <authorList>
            <person name="Zhu Z."/>
            <person name="Guo T."/>
            <person name="Zheng H."/>
            <person name="Song T."/>
            <person name="Ouyang P."/>
            <person name="Xie J."/>
        </authorList>
    </citation>
    <scope>NUCLEOTIDE SEQUENCE [LARGE SCALE GENOMIC DNA]</scope>
    <source>
        <strain evidence="5 6">ATCC 25775</strain>
    </source>
</reference>
<dbReference type="PANTHER" id="PTHR30627:SF1">
    <property type="entry name" value="PEPTIDOGLYCAN D,D-TRANSPEPTIDASE FTSI"/>
    <property type="match status" value="1"/>
</dbReference>
<evidence type="ECO:0000313" key="5">
    <source>
        <dbReference type="EMBL" id="AKA69999.1"/>
    </source>
</evidence>
<evidence type="ECO:0000256" key="2">
    <source>
        <dbReference type="ARBA" id="ARBA00023136"/>
    </source>
</evidence>
<dbReference type="RefSeq" id="WP_046065999.1">
    <property type="nucleotide sequence ID" value="NZ_CP009933.1"/>
</dbReference>
<evidence type="ECO:0000259" key="4">
    <source>
        <dbReference type="Pfam" id="PF00905"/>
    </source>
</evidence>
<proteinExistence type="predicted"/>
<feature type="transmembrane region" description="Helical" evidence="3">
    <location>
        <begin position="15"/>
        <end position="37"/>
    </location>
</feature>
<dbReference type="SUPFAM" id="SSF56601">
    <property type="entry name" value="beta-lactamase/transpeptidase-like"/>
    <property type="match status" value="1"/>
</dbReference>
<sequence length="552" mass="62444">MMIKLNRNTIKKRQYVVFCMFIIFIIGIYVRIVYFQYFSSNKLSVMANSQYSYKEDITDASYMLFDSNGKQLLDYKKKYYVVICPDIFIKNNQDTDSDKILTLIYILRNYNNEYDLSKITNLSSSQKLYYEIDENTYNKLKNVKGVKGFYTYTYSSINREGTWKIENLLTSTKKTDSNQLKSSDSLEMQIANKTKNNKKPQVIINRDVNGNITNEKTELPENNIDVRLTVDKNIEDKIKETLNDNKYKNFNQIGVVLMEANTGNIKAMVQKNDSLPNINLGAATNHGFFPGSIFKVIVEEAGLDRKTLSLNDKFTCKGLYESEEQPHGTLNPEQALIESCNDIFFQIGNKVGFNNFYDNAKSQGLLEKSLGLDCEKKGNFEVKDPKYGDGSLGAASIGQGIRITPIEAINIVNTVINEGVYVKPKILDAYVDDNNKEIEKLNSNSHPVIEKSTANILKNQMIEVVKQGTGKAAAVNNVEMGGKTGTTQRVEMSKSSTKSEEHSDGWFVGFFKFQGKYYSMVVFVKDIDKDKESGGITAAPVFKDVVSKLISK</sequence>
<dbReference type="Proteomes" id="UP000033115">
    <property type="component" value="Chromosome"/>
</dbReference>
<gene>
    <name evidence="5" type="ORF">CSCA_2874</name>
</gene>
<keyword evidence="3" id="KW-1133">Transmembrane helix</keyword>
<dbReference type="AlphaFoldDB" id="A0A0E3K0N0"/>
<dbReference type="HOGENOM" id="CLU_009289_6_3_9"/>
<keyword evidence="6" id="KW-1185">Reference proteome</keyword>
<protein>
    <submittedName>
        <fullName evidence="5">Penicillin-binding protein transpeptidase</fullName>
    </submittedName>
</protein>
<name>A0A0E3K0N0_CLOSL</name>
<evidence type="ECO:0000256" key="3">
    <source>
        <dbReference type="SAM" id="Phobius"/>
    </source>
</evidence>
<dbReference type="GO" id="GO:0071555">
    <property type="term" value="P:cell wall organization"/>
    <property type="evidence" value="ECO:0007669"/>
    <property type="project" value="TreeGrafter"/>
</dbReference>
<dbReference type="KEGG" id="csq:CSCA_2874"/>
<dbReference type="InterPro" id="IPR012338">
    <property type="entry name" value="Beta-lactam/transpept-like"/>
</dbReference>
<evidence type="ECO:0000256" key="1">
    <source>
        <dbReference type="ARBA" id="ARBA00004370"/>
    </source>
</evidence>
<dbReference type="GO" id="GO:0005886">
    <property type="term" value="C:plasma membrane"/>
    <property type="evidence" value="ECO:0007669"/>
    <property type="project" value="TreeGrafter"/>
</dbReference>
<keyword evidence="2 3" id="KW-0472">Membrane</keyword>